<dbReference type="RefSeq" id="WP_158003113.1">
    <property type="nucleotide sequence ID" value="NZ_CP067341.1"/>
</dbReference>
<keyword evidence="2" id="KW-0378">Hydrolase</keyword>
<evidence type="ECO:0000313" key="5">
    <source>
        <dbReference type="EMBL" id="QQP10666.1"/>
    </source>
</evidence>
<gene>
    <name evidence="5" type="ORF">FJQ98_15520</name>
</gene>
<accession>A0ABX7ALA4</accession>
<dbReference type="Pfam" id="PF07934">
    <property type="entry name" value="OGG_N"/>
    <property type="match status" value="1"/>
</dbReference>
<evidence type="ECO:0000256" key="2">
    <source>
        <dbReference type="ARBA" id="ARBA00022801"/>
    </source>
</evidence>
<evidence type="ECO:0000256" key="1">
    <source>
        <dbReference type="ARBA" id="ARBA00022763"/>
    </source>
</evidence>
<evidence type="ECO:0000259" key="4">
    <source>
        <dbReference type="Pfam" id="PF07934"/>
    </source>
</evidence>
<name>A0ABX7ALA4_9BACI</name>
<organism evidence="5 6">
    <name type="scientific">Lysinibacillus agricola</name>
    <dbReference type="NCBI Taxonomy" id="2590012"/>
    <lineage>
        <taxon>Bacteria</taxon>
        <taxon>Bacillati</taxon>
        <taxon>Bacillota</taxon>
        <taxon>Bacilli</taxon>
        <taxon>Bacillales</taxon>
        <taxon>Bacillaceae</taxon>
        <taxon>Lysinibacillus</taxon>
    </lineage>
</organism>
<dbReference type="Proteomes" id="UP000596049">
    <property type="component" value="Chromosome"/>
</dbReference>
<keyword evidence="6" id="KW-1185">Reference proteome</keyword>
<evidence type="ECO:0000256" key="3">
    <source>
        <dbReference type="ARBA" id="ARBA00023204"/>
    </source>
</evidence>
<proteinExistence type="predicted"/>
<feature type="domain" description="8-oxoguanine DNA glycosylase N-terminal" evidence="4">
    <location>
        <begin position="24"/>
        <end position="80"/>
    </location>
</feature>
<evidence type="ECO:0000313" key="6">
    <source>
        <dbReference type="Proteomes" id="UP000596049"/>
    </source>
</evidence>
<sequence>MIQLHFTVNKLLIARIPNTVKFVEDWQIDAITQFVREWFDLDNDLTAFYEMAKVDSLLKMPVEKFKRLRIIGIPDLFEALC</sequence>
<dbReference type="InterPro" id="IPR012904">
    <property type="entry name" value="OGG_N"/>
</dbReference>
<keyword evidence="1" id="KW-0227">DNA damage</keyword>
<keyword evidence="3" id="KW-0234">DNA repair</keyword>
<dbReference type="InterPro" id="IPR037046">
    <property type="entry name" value="AlkA_N_sf"/>
</dbReference>
<protein>
    <recommendedName>
        <fullName evidence="4">8-oxoguanine DNA glycosylase N-terminal domain-containing protein</fullName>
    </recommendedName>
</protein>
<dbReference type="Gene3D" id="3.30.310.20">
    <property type="entry name" value="DNA-3-methyladenine glycosylase AlkA, N-terminal domain"/>
    <property type="match status" value="1"/>
</dbReference>
<dbReference type="EMBL" id="CP067341">
    <property type="protein sequence ID" value="QQP10666.1"/>
    <property type="molecule type" value="Genomic_DNA"/>
</dbReference>
<reference evidence="5 6" key="1">
    <citation type="submission" date="2020-01" db="EMBL/GenBank/DDBJ databases">
        <authorList>
            <person name="Liu G."/>
            <person name="Liu B."/>
        </authorList>
    </citation>
    <scope>NUCLEOTIDE SEQUENCE [LARGE SCALE GENOMIC DNA]</scope>
    <source>
        <strain evidence="5 6">FJAT-51161</strain>
    </source>
</reference>